<dbReference type="Pfam" id="PF05899">
    <property type="entry name" value="Cupin_3"/>
    <property type="match status" value="1"/>
</dbReference>
<dbReference type="Gene3D" id="2.60.120.10">
    <property type="entry name" value="Jelly Rolls"/>
    <property type="match status" value="1"/>
</dbReference>
<evidence type="ECO:0000259" key="2">
    <source>
        <dbReference type="Pfam" id="PF05899"/>
    </source>
</evidence>
<dbReference type="EMBL" id="BMIQ01000001">
    <property type="protein sequence ID" value="GGD86175.1"/>
    <property type="molecule type" value="Genomic_DNA"/>
</dbReference>
<feature type="domain" description="(S)-ureidoglycine aminohydrolase cupin" evidence="2">
    <location>
        <begin position="44"/>
        <end position="111"/>
    </location>
</feature>
<reference evidence="3" key="2">
    <citation type="submission" date="2020-09" db="EMBL/GenBank/DDBJ databases">
        <authorList>
            <person name="Sun Q."/>
            <person name="Zhou Y."/>
        </authorList>
    </citation>
    <scope>NUCLEOTIDE SEQUENCE</scope>
    <source>
        <strain evidence="3">CGMCC 1.15367</strain>
    </source>
</reference>
<sequence>MSDTLLLFDPNKVAPEDGAPPPDRVLAGTPINRTWNFEDDGAGLYSGIWEAEPGEWRVDYSEWEFCHILAGHSVLTEEGGAPVELKAGTSFVIRPGFKGTWRVVETTRKLYVIRS</sequence>
<evidence type="ECO:0000313" key="4">
    <source>
        <dbReference type="Proteomes" id="UP000644699"/>
    </source>
</evidence>
<proteinExistence type="predicted"/>
<accession>A0A917DZQ1</accession>
<dbReference type="Proteomes" id="UP000644699">
    <property type="component" value="Unassembled WGS sequence"/>
</dbReference>
<dbReference type="CDD" id="cd02227">
    <property type="entry name" value="cupin_TM1112-like"/>
    <property type="match status" value="1"/>
</dbReference>
<dbReference type="RefSeq" id="WP_188906278.1">
    <property type="nucleotide sequence ID" value="NZ_BMIQ01000001.1"/>
</dbReference>
<evidence type="ECO:0000313" key="3">
    <source>
        <dbReference type="EMBL" id="GGD86175.1"/>
    </source>
</evidence>
<organism evidence="3 4">
    <name type="scientific">Aureimonas endophytica</name>
    <dbReference type="NCBI Taxonomy" id="2027858"/>
    <lineage>
        <taxon>Bacteria</taxon>
        <taxon>Pseudomonadati</taxon>
        <taxon>Pseudomonadota</taxon>
        <taxon>Alphaproteobacteria</taxon>
        <taxon>Hyphomicrobiales</taxon>
        <taxon>Aurantimonadaceae</taxon>
        <taxon>Aureimonas</taxon>
    </lineage>
</organism>
<evidence type="ECO:0000256" key="1">
    <source>
        <dbReference type="SAM" id="MobiDB-lite"/>
    </source>
</evidence>
<dbReference type="SUPFAM" id="SSF51182">
    <property type="entry name" value="RmlC-like cupins"/>
    <property type="match status" value="1"/>
</dbReference>
<comment type="caution">
    <text evidence="3">The sequence shown here is derived from an EMBL/GenBank/DDBJ whole genome shotgun (WGS) entry which is preliminary data.</text>
</comment>
<keyword evidence="4" id="KW-1185">Reference proteome</keyword>
<dbReference type="InterPro" id="IPR014710">
    <property type="entry name" value="RmlC-like_jellyroll"/>
</dbReference>
<name>A0A917DZQ1_9HYPH</name>
<dbReference type="PANTHER" id="PTHR40943">
    <property type="entry name" value="CYTOPLASMIC PROTEIN-RELATED"/>
    <property type="match status" value="1"/>
</dbReference>
<gene>
    <name evidence="3" type="ORF">GCM10011390_00970</name>
</gene>
<dbReference type="InterPro" id="IPR011051">
    <property type="entry name" value="RmlC_Cupin_sf"/>
</dbReference>
<reference evidence="3" key="1">
    <citation type="journal article" date="2014" name="Int. J. Syst. Evol. Microbiol.">
        <title>Complete genome sequence of Corynebacterium casei LMG S-19264T (=DSM 44701T), isolated from a smear-ripened cheese.</title>
        <authorList>
            <consortium name="US DOE Joint Genome Institute (JGI-PGF)"/>
            <person name="Walter F."/>
            <person name="Albersmeier A."/>
            <person name="Kalinowski J."/>
            <person name="Ruckert C."/>
        </authorList>
    </citation>
    <scope>NUCLEOTIDE SEQUENCE</scope>
    <source>
        <strain evidence="3">CGMCC 1.15367</strain>
    </source>
</reference>
<dbReference type="InterPro" id="IPR008579">
    <property type="entry name" value="UGlyAH_Cupin_dom"/>
</dbReference>
<dbReference type="PANTHER" id="PTHR40943:SF2">
    <property type="entry name" value="(S)-UREIDOGLYCINE AMINOHYDROLASE CUPIN DOMAIN-CONTAINING PROTEIN"/>
    <property type="match status" value="1"/>
</dbReference>
<feature type="region of interest" description="Disordered" evidence="1">
    <location>
        <begin position="1"/>
        <end position="25"/>
    </location>
</feature>
<protein>
    <submittedName>
        <fullName evidence="3">Cupin</fullName>
    </submittedName>
</protein>
<dbReference type="AlphaFoldDB" id="A0A917DZQ1"/>